<comment type="caution">
    <text evidence="1">The sequence shown here is derived from an EMBL/GenBank/DDBJ whole genome shotgun (WGS) entry which is preliminary data.</text>
</comment>
<name>A0ABV8AXL2_9BACT</name>
<gene>
    <name evidence="1" type="ORF">ACFOSV_15765</name>
</gene>
<reference evidence="2" key="1">
    <citation type="journal article" date="2019" name="Int. J. Syst. Evol. Microbiol.">
        <title>The Global Catalogue of Microorganisms (GCM) 10K type strain sequencing project: providing services to taxonomists for standard genome sequencing and annotation.</title>
        <authorList>
            <consortium name="The Broad Institute Genomics Platform"/>
            <consortium name="The Broad Institute Genome Sequencing Center for Infectious Disease"/>
            <person name="Wu L."/>
            <person name="Ma J."/>
        </authorList>
    </citation>
    <scope>NUCLEOTIDE SEQUENCE [LARGE SCALE GENOMIC DNA]</scope>
    <source>
        <strain evidence="2">CCUG 60523</strain>
    </source>
</reference>
<accession>A0ABV8AXL2</accession>
<evidence type="ECO:0008006" key="3">
    <source>
        <dbReference type="Google" id="ProtNLM"/>
    </source>
</evidence>
<dbReference type="EMBL" id="JBHRZS010000007">
    <property type="protein sequence ID" value="MFC3881652.1"/>
    <property type="molecule type" value="Genomic_DNA"/>
</dbReference>
<proteinExistence type="predicted"/>
<keyword evidence="2" id="KW-1185">Reference proteome</keyword>
<protein>
    <recommendedName>
        <fullName evidence="3">DUF5723 domain-containing protein</fullName>
    </recommendedName>
</protein>
<sequence length="440" mass="49404">MRINFSRVFVFFCFWVGVSTSAWAQKFYEKRSTLYVLGGTSTAKLNQFDQLLSDRGISGLPNRYQTFGLGAQTRLNDLVIGFELYQNHGGRGQLDDYRIDYRTSRALINVGYSFTEESKFQLIHYMSLGVGYLNFQMLPSEQPDQLNAFLQDPAEGFILRENDIQKGSGKYGNFLTEIGFHLTYDFPIPGRKESVSLIGKFGYSFSPFEGKWDLNGVSFENTQAGAFLRLGAGITIPDRNFFYKDASITFYLLNSFHFSKPDKFNRQLVEAGLNPLEGRPSNLGVKILGQTEKLLYGLEVYNLAMDGAASDFQSHSLNSLRVYADAGMKVFQVKNFAFGALAGLGYGNIRYTITQNSKPDFPELLEQRDFDGYLRSGGLLGKPEVFLEYGLPVQDGKLFDLVFSTSLGYELPLANFKLAELGMAGFMAAPYWNISVGIRP</sequence>
<organism evidence="1 2">
    <name type="scientific">Algoriphagus namhaensis</name>
    <dbReference type="NCBI Taxonomy" id="915353"/>
    <lineage>
        <taxon>Bacteria</taxon>
        <taxon>Pseudomonadati</taxon>
        <taxon>Bacteroidota</taxon>
        <taxon>Cytophagia</taxon>
        <taxon>Cytophagales</taxon>
        <taxon>Cyclobacteriaceae</taxon>
        <taxon>Algoriphagus</taxon>
    </lineage>
</organism>
<evidence type="ECO:0000313" key="2">
    <source>
        <dbReference type="Proteomes" id="UP001595805"/>
    </source>
</evidence>
<evidence type="ECO:0000313" key="1">
    <source>
        <dbReference type="EMBL" id="MFC3881652.1"/>
    </source>
</evidence>
<dbReference type="Proteomes" id="UP001595805">
    <property type="component" value="Unassembled WGS sequence"/>
</dbReference>
<dbReference type="RefSeq" id="WP_377906999.1">
    <property type="nucleotide sequence ID" value="NZ_JBHRZS010000007.1"/>
</dbReference>